<name>A0ABR1FXD1_AURAN</name>
<comment type="caution">
    <text evidence="2">The sequence shown here is derived from an EMBL/GenBank/DDBJ whole genome shotgun (WGS) entry which is preliminary data.</text>
</comment>
<dbReference type="EMBL" id="JBBJCI010000208">
    <property type="protein sequence ID" value="KAK7240930.1"/>
    <property type="molecule type" value="Genomic_DNA"/>
</dbReference>
<evidence type="ECO:0000313" key="3">
    <source>
        <dbReference type="Proteomes" id="UP001363151"/>
    </source>
</evidence>
<evidence type="ECO:0000313" key="2">
    <source>
        <dbReference type="EMBL" id="KAK7240930.1"/>
    </source>
</evidence>
<gene>
    <name evidence="2" type="ORF">SO694_00055250</name>
</gene>
<organism evidence="2 3">
    <name type="scientific">Aureococcus anophagefferens</name>
    <name type="common">Harmful bloom alga</name>
    <dbReference type="NCBI Taxonomy" id="44056"/>
    <lineage>
        <taxon>Eukaryota</taxon>
        <taxon>Sar</taxon>
        <taxon>Stramenopiles</taxon>
        <taxon>Ochrophyta</taxon>
        <taxon>Pelagophyceae</taxon>
        <taxon>Pelagomonadales</taxon>
        <taxon>Pelagomonadaceae</taxon>
        <taxon>Aureococcus</taxon>
    </lineage>
</organism>
<keyword evidence="3" id="KW-1185">Reference proteome</keyword>
<accession>A0ABR1FXD1</accession>
<feature type="region of interest" description="Disordered" evidence="1">
    <location>
        <begin position="1"/>
        <end position="55"/>
    </location>
</feature>
<proteinExistence type="predicted"/>
<sequence length="235" mass="25084">MSSTDTLYGASDARRTEEPAVAADGAEDAADGAEAAASDASAALPDDAAGVDMFGNPVSESGELLGDAEAADFEAFEAFPDDAPLPPGFEEPAETLAAAAAFQEDVAGPAEATYREADFVGSEWKIGVLWRDKEKIDVTWVRCKEDGNSEWGWGASGKWRLEDGSFLTFTRDFPLGWNGKRLFSARVGADGNFVEGVVRGWKPFESATIMGQWQAIRLGVEGRGAAPWFEDEEGE</sequence>
<protein>
    <submittedName>
        <fullName evidence="2">Uncharacterized protein</fullName>
    </submittedName>
</protein>
<reference evidence="2 3" key="1">
    <citation type="submission" date="2024-03" db="EMBL/GenBank/DDBJ databases">
        <title>Aureococcus anophagefferens CCMP1851 and Kratosvirus quantuckense: Draft genome of a second virus-susceptible host strain in the model system.</title>
        <authorList>
            <person name="Chase E."/>
            <person name="Truchon A.R."/>
            <person name="Schepens W."/>
            <person name="Wilhelm S.W."/>
        </authorList>
    </citation>
    <scope>NUCLEOTIDE SEQUENCE [LARGE SCALE GENOMIC DNA]</scope>
    <source>
        <strain evidence="2 3">CCMP1851</strain>
    </source>
</reference>
<evidence type="ECO:0000256" key="1">
    <source>
        <dbReference type="SAM" id="MobiDB-lite"/>
    </source>
</evidence>
<feature type="compositionally biased region" description="Low complexity" evidence="1">
    <location>
        <begin position="32"/>
        <end position="51"/>
    </location>
</feature>
<dbReference type="Proteomes" id="UP001363151">
    <property type="component" value="Unassembled WGS sequence"/>
</dbReference>